<dbReference type="RefSeq" id="WP_172838426.1">
    <property type="nucleotide sequence ID" value="NZ_LT670846.1"/>
</dbReference>
<evidence type="ECO:0000313" key="2">
    <source>
        <dbReference type="EMBL" id="SHK37168.1"/>
    </source>
</evidence>
<sequence length="276" mass="32367">MVLRKLYPQAIRWFLSLYTAGFLLYHSLPVAYFPVINYSASPEAPLLNYKRCSFVAGVKTYENWHLGNPKKLKTILQQRGVDFYMDVQKGVSYKDFVPFKLLSYLTFEYAPKVLLGKTPSDLYSLEYGRCSILLSDMPIIFSFLGWDFPSYSFILGSRRNVYYSEVCQPSEEAIEEAFPSTTDRRVDVYVFSKKGFYFNNSTIKEESFLVANVPKEKVLMVLEKDDKVLGVFQQTNIKEPIVSKGNYRLTIYTYEFRFWNFYFGLRFLSCFNLYMI</sequence>
<dbReference type="EMBL" id="LT670846">
    <property type="protein sequence ID" value="SHK37168.1"/>
    <property type="molecule type" value="Genomic_DNA"/>
</dbReference>
<name>A0A1M6RXV5_9AQUI</name>
<dbReference type="STRING" id="381751.SAMN05444391_0803"/>
<protein>
    <submittedName>
        <fullName evidence="2">Uncharacterized protein</fullName>
    </submittedName>
</protein>
<keyword evidence="1" id="KW-1133">Transmembrane helix</keyword>
<keyword evidence="3" id="KW-1185">Reference proteome</keyword>
<reference evidence="2 3" key="1">
    <citation type="submission" date="2016-11" db="EMBL/GenBank/DDBJ databases">
        <authorList>
            <person name="Jaros S."/>
            <person name="Januszkiewicz K."/>
            <person name="Wedrychowicz H."/>
        </authorList>
    </citation>
    <scope>NUCLEOTIDE SEQUENCE [LARGE SCALE GENOMIC DNA]</scope>
    <source>
        <strain evidence="2 3">DSM 19557</strain>
    </source>
</reference>
<accession>A0A1M6RXV5</accession>
<keyword evidence="1" id="KW-0812">Transmembrane</keyword>
<proteinExistence type="predicted"/>
<gene>
    <name evidence="2" type="ORF">SAMN05444391_0803</name>
</gene>
<dbReference type="Proteomes" id="UP000189810">
    <property type="component" value="Chromosome I"/>
</dbReference>
<feature type="transmembrane region" description="Helical" evidence="1">
    <location>
        <begin position="12"/>
        <end position="33"/>
    </location>
</feature>
<dbReference type="AlphaFoldDB" id="A0A1M6RXV5"/>
<keyword evidence="1" id="KW-0472">Membrane</keyword>
<evidence type="ECO:0000313" key="3">
    <source>
        <dbReference type="Proteomes" id="UP000189810"/>
    </source>
</evidence>
<evidence type="ECO:0000256" key="1">
    <source>
        <dbReference type="SAM" id="Phobius"/>
    </source>
</evidence>
<organism evidence="2 3">
    <name type="scientific">Thermocrinis minervae</name>
    <dbReference type="NCBI Taxonomy" id="381751"/>
    <lineage>
        <taxon>Bacteria</taxon>
        <taxon>Pseudomonadati</taxon>
        <taxon>Aquificota</taxon>
        <taxon>Aquificia</taxon>
        <taxon>Aquificales</taxon>
        <taxon>Aquificaceae</taxon>
        <taxon>Thermocrinis</taxon>
    </lineage>
</organism>